<feature type="region of interest" description="Disordered" evidence="2">
    <location>
        <begin position="1106"/>
        <end position="1164"/>
    </location>
</feature>
<dbReference type="AlphaFoldDB" id="A0A9N8DQC8"/>
<evidence type="ECO:0000256" key="2">
    <source>
        <dbReference type="SAM" id="MobiDB-lite"/>
    </source>
</evidence>
<feature type="transmembrane region" description="Helical" evidence="3">
    <location>
        <begin position="760"/>
        <end position="783"/>
    </location>
</feature>
<feature type="transmembrane region" description="Helical" evidence="3">
    <location>
        <begin position="853"/>
        <end position="870"/>
    </location>
</feature>
<evidence type="ECO:0000256" key="3">
    <source>
        <dbReference type="SAM" id="Phobius"/>
    </source>
</evidence>
<dbReference type="OrthoDB" id="42649at2759"/>
<feature type="transmembrane region" description="Helical" evidence="3">
    <location>
        <begin position="451"/>
        <end position="476"/>
    </location>
</feature>
<dbReference type="Proteomes" id="UP001153069">
    <property type="component" value="Unassembled WGS sequence"/>
</dbReference>
<organism evidence="4 5">
    <name type="scientific">Seminavis robusta</name>
    <dbReference type="NCBI Taxonomy" id="568900"/>
    <lineage>
        <taxon>Eukaryota</taxon>
        <taxon>Sar</taxon>
        <taxon>Stramenopiles</taxon>
        <taxon>Ochrophyta</taxon>
        <taxon>Bacillariophyta</taxon>
        <taxon>Bacillariophyceae</taxon>
        <taxon>Bacillariophycidae</taxon>
        <taxon>Naviculales</taxon>
        <taxon>Naviculaceae</taxon>
        <taxon>Seminavis</taxon>
    </lineage>
</organism>
<sequence length="1179" mass="130803">MAASFEQLVGAAADVRELEYVSALHQTDLEEVRKDASIRAEDIRLFLSSRYGIMVDDEKVRKTILNGLGGCDADAEDDDGVLDLMEVVAMLLIPIFLKAADTDTQELTEEEFLAGMVVDTDQLQMSMHSIHKQMKRTDGLVPTPAGMMDYVLKMILHDVTGDSKAKPLTPDLIRRILAAYGEVNLAADSGLVQEMYHAAMGMEETANNSEDDDEQQQPTKNDNNTPDKNTSNPPMLNVLSFAEALTHDVRLYDIRNEARLTTNFDDVYFTDAELKEREEEATTHAGSPSELWRVKVDAQSLRDKLAVSEELDRVNTFPAIDITAGTYRSKGLMVMLFSTIMITYFAYFIDFNRNIEETCNEEEGVAYEWNSPWTENADAMFCEAFVSVANWLVFFAGMSIFGVINVSMGSVGNSVNSNSGWKSLIGFTWVLLLVTIPLVGSRNNRKENNVLYAASLIFGLITCVFHLSNAFALSFATDCFEKLRQSFPQNPILKSSISEEQAVKQATAMKLSRMTKNALEICTSKDLDSILNSHYGQALKQYETEGKKFKRAGGFIWCWRQLFGTNQIFQKHGIWVPARMISSNLAQYVVTFYVLFGGIFLTLHVAEEYDIEWAKRQVDHYINRAFEVDPQGEAVETAIANMTPLVSNYLKTLDASSGIDFGCSNASLAPAEDLFNKYCPGTGNMSLCDFKGTDVSYLCPLVESAQSGSLNATSQLALLNASGFEGDIWRTTAYNAAQGAANEGVDSLYPSEKYMITAPLYLGTIIAFFTALSLAVVFIPSVVTTILRLRSGDIATLRNKDFNRYRHAPDQVALLTGSLFWGSLFSSVLVGGAFGLVLFFFLWQASAYYAQRLVAILCGIISVALVRLAFVCTCRCTMYKSFYRTKPGPANISILALEWGNFALSAGYILVRALKLLLASATFIGRVDTPFLAHNVGRIGPLELDNYPVVHMKEVLSHEAHRHPYIEQLGVIYLMKLRYANHFGKRAGTCWRLIFVYALMPWLQKYRILAREEDASATAENIEDLEEQFPDLNFANVDTSARGLRSSIMRSSVNEDDKRRIMELEAEVQRLREELAKVNEAPSVVVASEPNSDDSEPEAAAAIAGNEHSPLLGTLTVDEPASSTSDGPHVTFEESSPSHVQPPSQFLAPDDQKSQPPSQFLAPGDQILSEISERTEVSC</sequence>
<protein>
    <submittedName>
        <fullName evidence="4">Uncharacterized protein</fullName>
    </submittedName>
</protein>
<keyword evidence="1" id="KW-0175">Coiled coil</keyword>
<feature type="region of interest" description="Disordered" evidence="2">
    <location>
        <begin position="206"/>
        <end position="235"/>
    </location>
</feature>
<feature type="compositionally biased region" description="Polar residues" evidence="2">
    <location>
        <begin position="1133"/>
        <end position="1144"/>
    </location>
</feature>
<keyword evidence="3" id="KW-0472">Membrane</keyword>
<feature type="coiled-coil region" evidence="1">
    <location>
        <begin position="1054"/>
        <end position="1081"/>
    </location>
</feature>
<accession>A0A9N8DQC8</accession>
<comment type="caution">
    <text evidence="4">The sequence shown here is derived from an EMBL/GenBank/DDBJ whole genome shotgun (WGS) entry which is preliminary data.</text>
</comment>
<feature type="transmembrane region" description="Helical" evidence="3">
    <location>
        <begin position="388"/>
        <end position="408"/>
    </location>
</feature>
<dbReference type="EMBL" id="CAICTM010000208">
    <property type="protein sequence ID" value="CAB9504800.1"/>
    <property type="molecule type" value="Genomic_DNA"/>
</dbReference>
<feature type="compositionally biased region" description="Low complexity" evidence="2">
    <location>
        <begin position="218"/>
        <end position="234"/>
    </location>
</feature>
<feature type="transmembrane region" description="Helical" evidence="3">
    <location>
        <begin position="331"/>
        <end position="349"/>
    </location>
</feature>
<feature type="transmembrane region" description="Helical" evidence="3">
    <location>
        <begin position="420"/>
        <end position="439"/>
    </location>
</feature>
<proteinExistence type="predicted"/>
<evidence type="ECO:0000313" key="5">
    <source>
        <dbReference type="Proteomes" id="UP001153069"/>
    </source>
</evidence>
<evidence type="ECO:0000256" key="1">
    <source>
        <dbReference type="SAM" id="Coils"/>
    </source>
</evidence>
<evidence type="ECO:0000313" key="4">
    <source>
        <dbReference type="EMBL" id="CAB9504800.1"/>
    </source>
</evidence>
<keyword evidence="5" id="KW-1185">Reference proteome</keyword>
<name>A0A9N8DQC8_9STRA</name>
<gene>
    <name evidence="4" type="ORF">SEMRO_209_G087320.1</name>
</gene>
<reference evidence="4" key="1">
    <citation type="submission" date="2020-06" db="EMBL/GenBank/DDBJ databases">
        <authorList>
            <consortium name="Plant Systems Biology data submission"/>
        </authorList>
    </citation>
    <scope>NUCLEOTIDE SEQUENCE</scope>
    <source>
        <strain evidence="4">D6</strain>
    </source>
</reference>
<keyword evidence="3" id="KW-0812">Transmembrane</keyword>
<keyword evidence="3" id="KW-1133">Transmembrane helix</keyword>
<feature type="transmembrane region" description="Helical" evidence="3">
    <location>
        <begin position="819"/>
        <end position="841"/>
    </location>
</feature>